<feature type="signal peptide" evidence="1">
    <location>
        <begin position="1"/>
        <end position="30"/>
    </location>
</feature>
<name>A0A9P4GV31_9PLEO</name>
<comment type="caution">
    <text evidence="2">The sequence shown here is derived from an EMBL/GenBank/DDBJ whole genome shotgun (WGS) entry which is preliminary data.</text>
</comment>
<dbReference type="AlphaFoldDB" id="A0A9P4GV31"/>
<accession>A0A9P4GV31</accession>
<dbReference type="GeneID" id="63853726"/>
<dbReference type="RefSeq" id="XP_040794468.1">
    <property type="nucleotide sequence ID" value="XM_040936476.1"/>
</dbReference>
<sequence length="179" mass="19013">MVDTELLRTLQHYTFLLLSVTRFLAGVLSACCHAGVQDTLVLSTTSRYPLFTGKTVAKAIKLDPLHPLEESGDAGIPFGLSLMHTMSSPPGNVTFAFENLADGMTCGRRTGHANTTCPKVTIIFLDSEGVIGRYQAVVAIVSSKLTGCPISRALPLSVSPRFNFATDSAGTVSTSTPHL</sequence>
<organism evidence="2 3">
    <name type="scientific">Cucurbitaria berberidis CBS 394.84</name>
    <dbReference type="NCBI Taxonomy" id="1168544"/>
    <lineage>
        <taxon>Eukaryota</taxon>
        <taxon>Fungi</taxon>
        <taxon>Dikarya</taxon>
        <taxon>Ascomycota</taxon>
        <taxon>Pezizomycotina</taxon>
        <taxon>Dothideomycetes</taxon>
        <taxon>Pleosporomycetidae</taxon>
        <taxon>Pleosporales</taxon>
        <taxon>Pleosporineae</taxon>
        <taxon>Cucurbitariaceae</taxon>
        <taxon>Cucurbitaria</taxon>
    </lineage>
</organism>
<dbReference type="EMBL" id="ML976614">
    <property type="protein sequence ID" value="KAF1851905.1"/>
    <property type="molecule type" value="Genomic_DNA"/>
</dbReference>
<evidence type="ECO:0008006" key="4">
    <source>
        <dbReference type="Google" id="ProtNLM"/>
    </source>
</evidence>
<evidence type="ECO:0000256" key="1">
    <source>
        <dbReference type="SAM" id="SignalP"/>
    </source>
</evidence>
<proteinExistence type="predicted"/>
<evidence type="ECO:0000313" key="2">
    <source>
        <dbReference type="EMBL" id="KAF1851905.1"/>
    </source>
</evidence>
<keyword evidence="3" id="KW-1185">Reference proteome</keyword>
<reference evidence="2" key="1">
    <citation type="submission" date="2020-01" db="EMBL/GenBank/DDBJ databases">
        <authorList>
            <consortium name="DOE Joint Genome Institute"/>
            <person name="Haridas S."/>
            <person name="Albert R."/>
            <person name="Binder M."/>
            <person name="Bloem J."/>
            <person name="Labutti K."/>
            <person name="Salamov A."/>
            <person name="Andreopoulos B."/>
            <person name="Baker S.E."/>
            <person name="Barry K."/>
            <person name="Bills G."/>
            <person name="Bluhm B.H."/>
            <person name="Cannon C."/>
            <person name="Castanera R."/>
            <person name="Culley D.E."/>
            <person name="Daum C."/>
            <person name="Ezra D."/>
            <person name="Gonzalez J.B."/>
            <person name="Henrissat B."/>
            <person name="Kuo A."/>
            <person name="Liang C."/>
            <person name="Lipzen A."/>
            <person name="Lutzoni F."/>
            <person name="Magnuson J."/>
            <person name="Mondo S."/>
            <person name="Nolan M."/>
            <person name="Ohm R."/>
            <person name="Pangilinan J."/>
            <person name="Park H.-J."/>
            <person name="Ramirez L."/>
            <person name="Alfaro M."/>
            <person name="Sun H."/>
            <person name="Tritt A."/>
            <person name="Yoshinaga Y."/>
            <person name="Zwiers L.-H."/>
            <person name="Turgeon B.G."/>
            <person name="Goodwin S.B."/>
            <person name="Spatafora J.W."/>
            <person name="Crous P.W."/>
            <person name="Grigoriev I.V."/>
        </authorList>
    </citation>
    <scope>NUCLEOTIDE SEQUENCE</scope>
    <source>
        <strain evidence="2">CBS 394.84</strain>
    </source>
</reference>
<evidence type="ECO:0000313" key="3">
    <source>
        <dbReference type="Proteomes" id="UP000800039"/>
    </source>
</evidence>
<feature type="chain" id="PRO_5040500521" description="Secreted protein" evidence="1">
    <location>
        <begin position="31"/>
        <end position="179"/>
    </location>
</feature>
<keyword evidence="1" id="KW-0732">Signal</keyword>
<gene>
    <name evidence="2" type="ORF">K460DRAFT_401905</name>
</gene>
<dbReference type="Proteomes" id="UP000800039">
    <property type="component" value="Unassembled WGS sequence"/>
</dbReference>
<protein>
    <recommendedName>
        <fullName evidence="4">Secreted protein</fullName>
    </recommendedName>
</protein>